<reference evidence="3 4" key="1">
    <citation type="submission" date="2020-08" db="EMBL/GenBank/DDBJ databases">
        <title>The Agave Microbiome: Exploring the role of microbial communities in plant adaptations to desert environments.</title>
        <authorList>
            <person name="Partida-Martinez L.P."/>
        </authorList>
    </citation>
    <scope>NUCLEOTIDE SEQUENCE [LARGE SCALE GENOMIC DNA]</scope>
    <source>
        <strain evidence="3 4">RAS26</strain>
    </source>
</reference>
<dbReference type="AlphaFoldDB" id="A0A7W4YEE7"/>
<dbReference type="RefSeq" id="WP_183298290.1">
    <property type="nucleotide sequence ID" value="NZ_JACHVX010000012.1"/>
</dbReference>
<feature type="compositionally biased region" description="Acidic residues" evidence="1">
    <location>
        <begin position="76"/>
        <end position="90"/>
    </location>
</feature>
<feature type="compositionally biased region" description="Basic and acidic residues" evidence="1">
    <location>
        <begin position="66"/>
        <end position="75"/>
    </location>
</feature>
<evidence type="ECO:0000256" key="1">
    <source>
        <dbReference type="SAM" id="MobiDB-lite"/>
    </source>
</evidence>
<protein>
    <submittedName>
        <fullName evidence="3">Excisionase family DNA binding protein</fullName>
    </submittedName>
</protein>
<dbReference type="EMBL" id="JACHVX010000012">
    <property type="protein sequence ID" value="MBB2925582.1"/>
    <property type="molecule type" value="Genomic_DNA"/>
</dbReference>
<dbReference type="InterPro" id="IPR041657">
    <property type="entry name" value="HTH_17"/>
</dbReference>
<proteinExistence type="predicted"/>
<name>A0A7W4YEE7_9CELL</name>
<sequence>MSRLDDLFAPLPTHLTVEQLGQVLGVTTQTAYRWLQRGYVPGYKVGGGEAGRQAWVIVRDEVKDHLIANRNRPVDDPPEEGEDPEGPAGD</sequence>
<gene>
    <name evidence="3" type="ORF">FHR80_004529</name>
</gene>
<evidence type="ECO:0000259" key="2">
    <source>
        <dbReference type="Pfam" id="PF12728"/>
    </source>
</evidence>
<comment type="caution">
    <text evidence="3">The sequence shown here is derived from an EMBL/GenBank/DDBJ whole genome shotgun (WGS) entry which is preliminary data.</text>
</comment>
<accession>A0A7W4YEE7</accession>
<evidence type="ECO:0000313" key="3">
    <source>
        <dbReference type="EMBL" id="MBB2925582.1"/>
    </source>
</evidence>
<reference evidence="3 4" key="2">
    <citation type="submission" date="2020-08" db="EMBL/GenBank/DDBJ databases">
        <authorList>
            <person name="Partida-Martinez L."/>
            <person name="Huntemann M."/>
            <person name="Clum A."/>
            <person name="Wang J."/>
            <person name="Palaniappan K."/>
            <person name="Ritter S."/>
            <person name="Chen I.-M."/>
            <person name="Stamatis D."/>
            <person name="Reddy T."/>
            <person name="O'Malley R."/>
            <person name="Daum C."/>
            <person name="Shapiro N."/>
            <person name="Ivanova N."/>
            <person name="Kyrpides N."/>
            <person name="Woyke T."/>
        </authorList>
    </citation>
    <scope>NUCLEOTIDE SEQUENCE [LARGE SCALE GENOMIC DNA]</scope>
    <source>
        <strain evidence="3 4">RAS26</strain>
    </source>
</reference>
<feature type="domain" description="Helix-turn-helix" evidence="2">
    <location>
        <begin position="15"/>
        <end position="66"/>
    </location>
</feature>
<dbReference type="Proteomes" id="UP000518206">
    <property type="component" value="Unassembled WGS sequence"/>
</dbReference>
<dbReference type="Pfam" id="PF12728">
    <property type="entry name" value="HTH_17"/>
    <property type="match status" value="1"/>
</dbReference>
<feature type="region of interest" description="Disordered" evidence="1">
    <location>
        <begin position="66"/>
        <end position="90"/>
    </location>
</feature>
<evidence type="ECO:0000313" key="4">
    <source>
        <dbReference type="Proteomes" id="UP000518206"/>
    </source>
</evidence>
<organism evidence="3 4">
    <name type="scientific">Cellulomonas cellasea</name>
    <dbReference type="NCBI Taxonomy" id="43670"/>
    <lineage>
        <taxon>Bacteria</taxon>
        <taxon>Bacillati</taxon>
        <taxon>Actinomycetota</taxon>
        <taxon>Actinomycetes</taxon>
        <taxon>Micrococcales</taxon>
        <taxon>Cellulomonadaceae</taxon>
        <taxon>Cellulomonas</taxon>
    </lineage>
</organism>